<dbReference type="EMBL" id="CAKLBY020000071">
    <property type="protein sequence ID" value="CAK7923920.1"/>
    <property type="molecule type" value="Genomic_DNA"/>
</dbReference>
<comment type="caution">
    <text evidence="1">The sequence shown here is derived from an EMBL/GenBank/DDBJ whole genome shotgun (WGS) entry which is preliminary data.</text>
</comment>
<sequence>MVVGRGAWPWRYMEARKRAYAKHLPAPEARGQGASRLAATAREEAKEDCTFWVKHRVNNGFECSTGRGLTISAQLQSRTIMLE</sequence>
<dbReference type="Proteomes" id="UP001162060">
    <property type="component" value="Unassembled WGS sequence"/>
</dbReference>
<proteinExistence type="predicted"/>
<gene>
    <name evidence="1" type="ORF">PM001_LOCUS9070</name>
</gene>
<evidence type="ECO:0000313" key="2">
    <source>
        <dbReference type="Proteomes" id="UP001162060"/>
    </source>
</evidence>
<protein>
    <submittedName>
        <fullName evidence="1">Uncharacterized protein</fullName>
    </submittedName>
</protein>
<organism evidence="1 2">
    <name type="scientific">Peronospora matthiolae</name>
    <dbReference type="NCBI Taxonomy" id="2874970"/>
    <lineage>
        <taxon>Eukaryota</taxon>
        <taxon>Sar</taxon>
        <taxon>Stramenopiles</taxon>
        <taxon>Oomycota</taxon>
        <taxon>Peronosporomycetes</taxon>
        <taxon>Peronosporales</taxon>
        <taxon>Peronosporaceae</taxon>
        <taxon>Peronospora</taxon>
    </lineage>
</organism>
<evidence type="ECO:0000313" key="1">
    <source>
        <dbReference type="EMBL" id="CAK7923920.1"/>
    </source>
</evidence>
<reference evidence="1" key="1">
    <citation type="submission" date="2024-01" db="EMBL/GenBank/DDBJ databases">
        <authorList>
            <person name="Webb A."/>
        </authorList>
    </citation>
    <scope>NUCLEOTIDE SEQUENCE</scope>
    <source>
        <strain evidence="1">Pm1</strain>
    </source>
</reference>
<name>A0AAV1TNE3_9STRA</name>
<dbReference type="AlphaFoldDB" id="A0AAV1TNE3"/>
<accession>A0AAV1TNE3</accession>